<organism evidence="3">
    <name type="scientific">Laccaria bicolor (strain S238N-H82 / ATCC MYA-4686)</name>
    <name type="common">Bicoloured deceiver</name>
    <name type="synonym">Laccaria laccata var. bicolor</name>
    <dbReference type="NCBI Taxonomy" id="486041"/>
    <lineage>
        <taxon>Eukaryota</taxon>
        <taxon>Fungi</taxon>
        <taxon>Dikarya</taxon>
        <taxon>Basidiomycota</taxon>
        <taxon>Agaricomycotina</taxon>
        <taxon>Agaricomycetes</taxon>
        <taxon>Agaricomycetidae</taxon>
        <taxon>Agaricales</taxon>
        <taxon>Agaricineae</taxon>
        <taxon>Hydnangiaceae</taxon>
        <taxon>Laccaria</taxon>
    </lineage>
</organism>
<evidence type="ECO:0000313" key="3">
    <source>
        <dbReference type="Proteomes" id="UP000001194"/>
    </source>
</evidence>
<dbReference type="GeneID" id="6079816"/>
<dbReference type="AlphaFoldDB" id="B0DJS1"/>
<proteinExistence type="predicted"/>
<dbReference type="InterPro" id="IPR051681">
    <property type="entry name" value="Ser/Thr_Kinases-Pseudokinases"/>
</dbReference>
<dbReference type="EMBL" id="DS547114">
    <property type="protein sequence ID" value="EDR05258.1"/>
    <property type="molecule type" value="Genomic_DNA"/>
</dbReference>
<dbReference type="InterPro" id="IPR011009">
    <property type="entry name" value="Kinase-like_dom_sf"/>
</dbReference>
<gene>
    <name evidence="2" type="ORF">LACBIDRAFT_303582</name>
</gene>
<evidence type="ECO:0000259" key="1">
    <source>
        <dbReference type="PROSITE" id="PS50011"/>
    </source>
</evidence>
<reference evidence="2 3" key="1">
    <citation type="journal article" date="2008" name="Nature">
        <title>The genome of Laccaria bicolor provides insights into mycorrhizal symbiosis.</title>
        <authorList>
            <person name="Martin F."/>
            <person name="Aerts A."/>
            <person name="Ahren D."/>
            <person name="Brun A."/>
            <person name="Danchin E.G.J."/>
            <person name="Duchaussoy F."/>
            <person name="Gibon J."/>
            <person name="Kohler A."/>
            <person name="Lindquist E."/>
            <person name="Pereda V."/>
            <person name="Salamov A."/>
            <person name="Shapiro H.J."/>
            <person name="Wuyts J."/>
            <person name="Blaudez D."/>
            <person name="Buee M."/>
            <person name="Brokstein P."/>
            <person name="Canbaeck B."/>
            <person name="Cohen D."/>
            <person name="Courty P.E."/>
            <person name="Coutinho P.M."/>
            <person name="Delaruelle C."/>
            <person name="Detter J.C."/>
            <person name="Deveau A."/>
            <person name="DiFazio S."/>
            <person name="Duplessis S."/>
            <person name="Fraissinet-Tachet L."/>
            <person name="Lucic E."/>
            <person name="Frey-Klett P."/>
            <person name="Fourrey C."/>
            <person name="Feussner I."/>
            <person name="Gay G."/>
            <person name="Grimwood J."/>
            <person name="Hoegger P.J."/>
            <person name="Jain P."/>
            <person name="Kilaru S."/>
            <person name="Labbe J."/>
            <person name="Lin Y.C."/>
            <person name="Legue V."/>
            <person name="Le Tacon F."/>
            <person name="Marmeisse R."/>
            <person name="Melayah D."/>
            <person name="Montanini B."/>
            <person name="Muratet M."/>
            <person name="Nehls U."/>
            <person name="Niculita-Hirzel H."/>
            <person name="Oudot-Le Secq M.P."/>
            <person name="Peter M."/>
            <person name="Quesneville H."/>
            <person name="Rajashekar B."/>
            <person name="Reich M."/>
            <person name="Rouhier N."/>
            <person name="Schmutz J."/>
            <person name="Yin T."/>
            <person name="Chalot M."/>
            <person name="Henrissat B."/>
            <person name="Kuees U."/>
            <person name="Lucas S."/>
            <person name="Van de Peer Y."/>
            <person name="Podila G.K."/>
            <person name="Polle A."/>
            <person name="Pukkila P.J."/>
            <person name="Richardson P.M."/>
            <person name="Rouze P."/>
            <person name="Sanders I.R."/>
            <person name="Stajich J.E."/>
            <person name="Tunlid A."/>
            <person name="Tuskan G."/>
            <person name="Grigoriev I.V."/>
        </authorList>
    </citation>
    <scope>NUCLEOTIDE SEQUENCE [LARGE SCALE GENOMIC DNA]</scope>
    <source>
        <strain evidence="3">S238N-H82 / ATCC MYA-4686</strain>
    </source>
</reference>
<accession>B0DJS1</accession>
<name>B0DJS1_LACBS</name>
<dbReference type="OrthoDB" id="3257280at2759"/>
<dbReference type="PROSITE" id="PS50011">
    <property type="entry name" value="PROTEIN_KINASE_DOM"/>
    <property type="match status" value="1"/>
</dbReference>
<dbReference type="CDD" id="cd00180">
    <property type="entry name" value="PKc"/>
    <property type="match status" value="1"/>
</dbReference>
<dbReference type="Proteomes" id="UP000001194">
    <property type="component" value="Unassembled WGS sequence"/>
</dbReference>
<evidence type="ECO:0000313" key="2">
    <source>
        <dbReference type="EMBL" id="EDR05258.1"/>
    </source>
</evidence>
<dbReference type="Gene3D" id="1.10.510.10">
    <property type="entry name" value="Transferase(Phosphotransferase) domain 1"/>
    <property type="match status" value="1"/>
</dbReference>
<dbReference type="GO" id="GO:0005524">
    <property type="term" value="F:ATP binding"/>
    <property type="evidence" value="ECO:0007669"/>
    <property type="project" value="InterPro"/>
</dbReference>
<dbReference type="STRING" id="486041.B0DJS1"/>
<dbReference type="SUPFAM" id="SSF56112">
    <property type="entry name" value="Protein kinase-like (PK-like)"/>
    <property type="match status" value="1"/>
</dbReference>
<dbReference type="InterPro" id="IPR000719">
    <property type="entry name" value="Prot_kinase_dom"/>
</dbReference>
<keyword evidence="3" id="KW-1185">Reference proteome</keyword>
<dbReference type="RefSeq" id="XP_001884223.1">
    <property type="nucleotide sequence ID" value="XM_001884188.1"/>
</dbReference>
<feature type="domain" description="Protein kinase" evidence="1">
    <location>
        <begin position="136"/>
        <end position="386"/>
    </location>
</feature>
<dbReference type="PANTHER" id="PTHR44329:SF214">
    <property type="entry name" value="PROTEIN KINASE DOMAIN-CONTAINING PROTEIN"/>
    <property type="match status" value="1"/>
</dbReference>
<dbReference type="HOGENOM" id="CLU_041465_0_0_1"/>
<dbReference type="InParanoid" id="B0DJS1"/>
<dbReference type="GO" id="GO:0004674">
    <property type="term" value="F:protein serine/threonine kinase activity"/>
    <property type="evidence" value="ECO:0007669"/>
    <property type="project" value="TreeGrafter"/>
</dbReference>
<dbReference type="SMART" id="SM00220">
    <property type="entry name" value="S_TKc"/>
    <property type="match status" value="1"/>
</dbReference>
<dbReference type="KEGG" id="lbc:LACBIDRAFT_303582"/>
<dbReference type="Pfam" id="PF00069">
    <property type="entry name" value="Pkinase"/>
    <property type="match status" value="1"/>
</dbReference>
<sequence length="386" mass="43277">MLTDISLYLADRPLPPPLPAAQFTTLSTDYTDDFEKTLIVHAEDPEVYDSGNRLSVFYKRNKVEANTVENQILDCDDWQDKEDKVLKIFHDVFPTISVFCPTVTRITVVTVDGKLTTSLSEDTDEITIYLPIPPHLSHLPTVPIAELRKVEALHADVDLVKWQSEPFAFKKSVEDPEGTIQELTILDKLSNSPNIIDVTGIVVNQDKTIRGFLMPYIPAGNLRVLFERIRKDEGVAHDQLILDWSNKLRWALQIVQGVVDLHSIAAYNGDLKPENIVVAQDGQAILIDFLPMGISDMFAAPELLEKWDDHEIEFKSMLTPQADIYSLGLTLYALTQENGMVARPPVWREGSAPAWYQGVVQRCLEVDPSARPSATEVLSLLQKGSS</sequence>
<dbReference type="PANTHER" id="PTHR44329">
    <property type="entry name" value="SERINE/THREONINE-PROTEIN KINASE TNNI3K-RELATED"/>
    <property type="match status" value="1"/>
</dbReference>
<protein>
    <submittedName>
        <fullName evidence="2">Predicted protein</fullName>
    </submittedName>
</protein>